<evidence type="ECO:0000313" key="7">
    <source>
        <dbReference type="Proteomes" id="UP000078003"/>
    </source>
</evidence>
<evidence type="ECO:0000259" key="5">
    <source>
        <dbReference type="PROSITE" id="PS51387"/>
    </source>
</evidence>
<dbReference type="AlphaFoldDB" id="A0A1A9RFB1"/>
<name>A0A1A9RFB1_EIKCO</name>
<dbReference type="InterPro" id="IPR036318">
    <property type="entry name" value="FAD-bd_PCMH-like_sf"/>
</dbReference>
<evidence type="ECO:0000256" key="2">
    <source>
        <dbReference type="ARBA" id="ARBA00008000"/>
    </source>
</evidence>
<accession>A0A1A9RFB1</accession>
<dbReference type="PANTHER" id="PTHR43716">
    <property type="entry name" value="D-2-HYDROXYGLUTARATE DEHYDROGENASE, MITOCHONDRIAL"/>
    <property type="match status" value="1"/>
</dbReference>
<organism evidence="6 7">
    <name type="scientific">Eikenella corrodens</name>
    <dbReference type="NCBI Taxonomy" id="539"/>
    <lineage>
        <taxon>Bacteria</taxon>
        <taxon>Pseudomonadati</taxon>
        <taxon>Pseudomonadota</taxon>
        <taxon>Betaproteobacteria</taxon>
        <taxon>Neisseriales</taxon>
        <taxon>Neisseriaceae</taxon>
        <taxon>Eikenella</taxon>
    </lineage>
</organism>
<dbReference type="GO" id="GO:0071949">
    <property type="term" value="F:FAD binding"/>
    <property type="evidence" value="ECO:0007669"/>
    <property type="project" value="InterPro"/>
</dbReference>
<evidence type="ECO:0000256" key="3">
    <source>
        <dbReference type="ARBA" id="ARBA00022630"/>
    </source>
</evidence>
<dbReference type="Proteomes" id="UP000078003">
    <property type="component" value="Unassembled WGS sequence"/>
</dbReference>
<dbReference type="Pfam" id="PF01565">
    <property type="entry name" value="FAD_binding_4"/>
    <property type="match status" value="1"/>
</dbReference>
<comment type="cofactor">
    <cofactor evidence="1">
        <name>FAD</name>
        <dbReference type="ChEBI" id="CHEBI:57692"/>
    </cofactor>
</comment>
<dbReference type="FunFam" id="1.10.45.10:FF:000001">
    <property type="entry name" value="D-lactate dehydrogenase mitochondrial"/>
    <property type="match status" value="1"/>
</dbReference>
<dbReference type="Gene3D" id="1.10.45.10">
    <property type="entry name" value="Vanillyl-alcohol Oxidase, Chain A, domain 4"/>
    <property type="match status" value="1"/>
</dbReference>
<evidence type="ECO:0000256" key="4">
    <source>
        <dbReference type="ARBA" id="ARBA00022827"/>
    </source>
</evidence>
<evidence type="ECO:0000313" key="6">
    <source>
        <dbReference type="EMBL" id="OAM16583.1"/>
    </source>
</evidence>
<dbReference type="GO" id="GO:0022904">
    <property type="term" value="P:respiratory electron transport chain"/>
    <property type="evidence" value="ECO:0007669"/>
    <property type="project" value="TreeGrafter"/>
</dbReference>
<gene>
    <name evidence="6" type="ORF">A7P85_06135</name>
</gene>
<keyword evidence="3" id="KW-0285">Flavoprotein</keyword>
<dbReference type="InterPro" id="IPR004113">
    <property type="entry name" value="FAD-bd_oxidored_4_C"/>
</dbReference>
<dbReference type="GO" id="GO:0003824">
    <property type="term" value="F:catalytic activity"/>
    <property type="evidence" value="ECO:0007669"/>
    <property type="project" value="InterPro"/>
</dbReference>
<comment type="caution">
    <text evidence="6">The sequence shown here is derived from an EMBL/GenBank/DDBJ whole genome shotgun (WGS) entry which is preliminary data.</text>
</comment>
<dbReference type="InterPro" id="IPR016166">
    <property type="entry name" value="FAD-bd_PCMH"/>
</dbReference>
<dbReference type="Gene3D" id="3.30.465.10">
    <property type="match status" value="1"/>
</dbReference>
<dbReference type="PROSITE" id="PS51387">
    <property type="entry name" value="FAD_PCMH"/>
    <property type="match status" value="1"/>
</dbReference>
<evidence type="ECO:0000256" key="1">
    <source>
        <dbReference type="ARBA" id="ARBA00001974"/>
    </source>
</evidence>
<dbReference type="PANTHER" id="PTHR43716:SF2">
    <property type="entry name" value="BLL6224 PROTEIN"/>
    <property type="match status" value="1"/>
</dbReference>
<dbReference type="Gene3D" id="3.30.70.2740">
    <property type="match status" value="1"/>
</dbReference>
<dbReference type="Gene3D" id="3.30.70.2190">
    <property type="match status" value="1"/>
</dbReference>
<reference evidence="7" key="1">
    <citation type="submission" date="2016-05" db="EMBL/GenBank/DDBJ databases">
        <title>Draft genome of Corynebacterium afermentans subsp. afermentans LCDC 88199T.</title>
        <authorList>
            <person name="Bernier A.-M."/>
            <person name="Bernard K."/>
        </authorList>
    </citation>
    <scope>NUCLEOTIDE SEQUENCE [LARGE SCALE GENOMIC DNA]</scope>
    <source>
        <strain evidence="7">NML01-0328</strain>
    </source>
</reference>
<dbReference type="InterPro" id="IPR051264">
    <property type="entry name" value="FAD-oxidored/transferase_4"/>
</dbReference>
<dbReference type="Gene3D" id="3.30.43.10">
    <property type="entry name" value="Uridine Diphospho-n-acetylenolpyruvylglucosamine Reductase, domain 2"/>
    <property type="match status" value="1"/>
</dbReference>
<dbReference type="InterPro" id="IPR016169">
    <property type="entry name" value="FAD-bd_PCMH_sub2"/>
</dbReference>
<feature type="domain" description="FAD-binding PCMH-type" evidence="5">
    <location>
        <begin position="34"/>
        <end position="212"/>
    </location>
</feature>
<keyword evidence="4" id="KW-0274">FAD</keyword>
<dbReference type="InterPro" id="IPR016164">
    <property type="entry name" value="FAD-linked_Oxase-like_C"/>
</dbReference>
<sequence>MNPAHIPQALRALLSEREIIADPAPLLADRRGRYIGQAAAAVMPDSVENVQKLVRWCAEHRVPITPQGGNTGLCGAAVPNGGILLNLSRLNRIRSLSLADNAITVEAGAILQNVQEAAAQAGRLFPLSLASEGSCQIGGNIACNAGGLNVVRYGTTRDLVLGLEVVLPDGSLLSHLAPLHKNTTGYDIRQLFIGSEGTLGIITAATLKLFSPPQTTATAWVGLNSIEDAVHLLTRIQGRFAERLCSFELVSRPALALSAAYSRLSPPIDAEWHILLELNDSLPRPELADDLAGFLFEHGWENAVLAQSEGERAELWRLREDISAAQKALGASIKHDIAVPIARVAELVANASAALKQAYEGIEIIVFGHLGDGSLHFNTFLPHIRSNQAYEYEDGINRIVYQHTLACQGTIAAEHGIGQVKNHWLPSVRSPVEIELMRAIKKQLDPHNLFNPGKLFPPQAT</sequence>
<dbReference type="RefSeq" id="WP_064104430.1">
    <property type="nucleotide sequence ID" value="NZ_LXSF01000005.1"/>
</dbReference>
<protein>
    <submittedName>
        <fullName evidence="6">Oxidoreductase</fullName>
    </submittedName>
</protein>
<dbReference type="Pfam" id="PF02913">
    <property type="entry name" value="FAD-oxidase_C"/>
    <property type="match status" value="1"/>
</dbReference>
<dbReference type="InterPro" id="IPR016171">
    <property type="entry name" value="Vanillyl_alc_oxidase_C-sub2"/>
</dbReference>
<dbReference type="EMBL" id="LXSF01000005">
    <property type="protein sequence ID" value="OAM16583.1"/>
    <property type="molecule type" value="Genomic_DNA"/>
</dbReference>
<dbReference type="InterPro" id="IPR016167">
    <property type="entry name" value="FAD-bd_PCMH_sub1"/>
</dbReference>
<proteinExistence type="inferred from homology"/>
<dbReference type="InterPro" id="IPR006094">
    <property type="entry name" value="Oxid_FAD_bind_N"/>
</dbReference>
<dbReference type="SUPFAM" id="SSF55103">
    <property type="entry name" value="FAD-linked oxidases, C-terminal domain"/>
    <property type="match status" value="1"/>
</dbReference>
<dbReference type="SUPFAM" id="SSF56176">
    <property type="entry name" value="FAD-binding/transporter-associated domain-like"/>
    <property type="match status" value="1"/>
</dbReference>
<comment type="similarity">
    <text evidence="2">Belongs to the FAD-binding oxidoreductase/transferase type 4 family.</text>
</comment>